<evidence type="ECO:0008006" key="11">
    <source>
        <dbReference type="Google" id="ProtNLM"/>
    </source>
</evidence>
<dbReference type="PANTHER" id="PTHR10445">
    <property type="entry name" value="GENERAL TRANSCRIPTION FACTOR IIF SUBUNIT 2"/>
    <property type="match status" value="1"/>
</dbReference>
<comment type="similarity">
    <text evidence="2">Belongs to the TFIIF beta subunit family.</text>
</comment>
<feature type="domain" description="TFIIF beta subunit N-terminal" evidence="9">
    <location>
        <begin position="23"/>
        <end position="175"/>
    </location>
</feature>
<dbReference type="InterPro" id="IPR036388">
    <property type="entry name" value="WH-like_DNA-bd_sf"/>
</dbReference>
<dbReference type="SUPFAM" id="SSF50916">
    <property type="entry name" value="Rap30/74 interaction domains"/>
    <property type="match status" value="1"/>
</dbReference>
<dbReference type="GO" id="GO:0003677">
    <property type="term" value="F:DNA binding"/>
    <property type="evidence" value="ECO:0007669"/>
    <property type="project" value="UniProtKB-KW"/>
</dbReference>
<keyword evidence="5" id="KW-0804">Transcription</keyword>
<dbReference type="Gene3D" id="1.10.10.10">
    <property type="entry name" value="Winged helix-like DNA-binding domain superfamily/Winged helix DNA-binding domain"/>
    <property type="match status" value="1"/>
</dbReference>
<evidence type="ECO:0000313" key="10">
    <source>
        <dbReference type="EMBL" id="CAG9279305.1"/>
    </source>
</evidence>
<comment type="subcellular location">
    <subcellularLocation>
        <location evidence="1">Nucleus</location>
    </subcellularLocation>
</comment>
<proteinExistence type="inferred from homology"/>
<feature type="compositionally biased region" description="Low complexity" evidence="7">
    <location>
        <begin position="88"/>
        <end position="101"/>
    </location>
</feature>
<dbReference type="Proteomes" id="UP000836788">
    <property type="component" value="Chromosome 11"/>
</dbReference>
<evidence type="ECO:0000259" key="8">
    <source>
        <dbReference type="Pfam" id="PF02270"/>
    </source>
</evidence>
<accession>A0A8J9X046</accession>
<feature type="domain" description="TFIIF beta subunit HTH" evidence="8">
    <location>
        <begin position="237"/>
        <end position="309"/>
    </location>
</feature>
<dbReference type="GO" id="GO:0005674">
    <property type="term" value="C:transcription factor TFIIF complex"/>
    <property type="evidence" value="ECO:0007669"/>
    <property type="project" value="InterPro"/>
</dbReference>
<dbReference type="EMBL" id="OU594952">
    <property type="protein sequence ID" value="CAG9279305.1"/>
    <property type="molecule type" value="Genomic_DNA"/>
</dbReference>
<evidence type="ECO:0000259" key="9">
    <source>
        <dbReference type="Pfam" id="PF17683"/>
    </source>
</evidence>
<dbReference type="InterPro" id="IPR040504">
    <property type="entry name" value="TFIIF_beta_N"/>
</dbReference>
<dbReference type="InterPro" id="IPR036390">
    <property type="entry name" value="WH_DNA-bd_sf"/>
</dbReference>
<evidence type="ECO:0000256" key="1">
    <source>
        <dbReference type="ARBA" id="ARBA00004123"/>
    </source>
</evidence>
<evidence type="ECO:0000256" key="4">
    <source>
        <dbReference type="ARBA" id="ARBA00023125"/>
    </source>
</evidence>
<dbReference type="Pfam" id="PF17683">
    <property type="entry name" value="TFIIF_beta_N"/>
    <property type="match status" value="1"/>
</dbReference>
<dbReference type="GO" id="GO:0006367">
    <property type="term" value="P:transcription initiation at RNA polymerase II promoter"/>
    <property type="evidence" value="ECO:0007669"/>
    <property type="project" value="InterPro"/>
</dbReference>
<evidence type="ECO:0000256" key="7">
    <source>
        <dbReference type="SAM" id="MobiDB-lite"/>
    </source>
</evidence>
<keyword evidence="6" id="KW-0539">Nucleus</keyword>
<organism evidence="10">
    <name type="scientific">Phaeodactylum tricornutum</name>
    <name type="common">Diatom</name>
    <dbReference type="NCBI Taxonomy" id="2850"/>
    <lineage>
        <taxon>Eukaryota</taxon>
        <taxon>Sar</taxon>
        <taxon>Stramenopiles</taxon>
        <taxon>Ochrophyta</taxon>
        <taxon>Bacillariophyta</taxon>
        <taxon>Bacillariophyceae</taxon>
        <taxon>Bacillariophycidae</taxon>
        <taxon>Naviculales</taxon>
        <taxon>Phaeodactylaceae</taxon>
        <taxon>Phaeodactylum</taxon>
    </lineage>
</organism>
<feature type="region of interest" description="Disordered" evidence="7">
    <location>
        <begin position="81"/>
        <end position="101"/>
    </location>
</feature>
<dbReference type="PANTHER" id="PTHR10445:SF0">
    <property type="entry name" value="GENERAL TRANSCRIPTION FACTOR IIF SUBUNIT 2"/>
    <property type="match status" value="1"/>
</dbReference>
<reference evidence="10" key="1">
    <citation type="submission" date="2022-02" db="EMBL/GenBank/DDBJ databases">
        <authorList>
            <person name="Giguere J D."/>
        </authorList>
    </citation>
    <scope>NUCLEOTIDE SEQUENCE</scope>
    <source>
        <strain evidence="10">CCAP 1055/1</strain>
    </source>
</reference>
<dbReference type="InterPro" id="IPR003196">
    <property type="entry name" value="TFIIF_beta"/>
</dbReference>
<sequence>MDVSDDRVTAESYGALDTTQVTNECWLIRIPQKLAEVWNTVPEGTALGELEFTKGGTVTEAGGRTVTIKPSLSVHVDAHSVAQPPIPSTGTTDPSTTTSLPTSIPLRYSLQAMTKKIPNLHPFTRNPQNGSVELLGTVSRTANLQVEQQDKDYRQQLKDRLMATSINANRFVKPVEATESVIAKQQRSNVATNDQSTTSKKGFGNAVYQYGKRMLEATSETAAATQGGPAKKIRQFAPDQAVRSVVFELFGQQRYWTVKDLKAAAVAGGATDMGSRKAETDLRELLRDIGDYHRSGDHKNMWELRSEFQQQK</sequence>
<name>A0A8J9X046_PHATR</name>
<evidence type="ECO:0000256" key="6">
    <source>
        <dbReference type="ARBA" id="ARBA00023242"/>
    </source>
</evidence>
<gene>
    <name evidence="10" type="ORF">PTTT1_LOCUS9664</name>
</gene>
<dbReference type="Pfam" id="PF02270">
    <property type="entry name" value="TFIIF_beta"/>
    <property type="match status" value="1"/>
</dbReference>
<dbReference type="InterPro" id="IPR011039">
    <property type="entry name" value="TFIIF_interaction"/>
</dbReference>
<protein>
    <recommendedName>
        <fullName evidence="11">Transcription initiation factor IIF subunit beta</fullName>
    </recommendedName>
</protein>
<evidence type="ECO:0000256" key="2">
    <source>
        <dbReference type="ARBA" id="ARBA00009543"/>
    </source>
</evidence>
<dbReference type="SUPFAM" id="SSF46785">
    <property type="entry name" value="Winged helix' DNA-binding domain"/>
    <property type="match status" value="1"/>
</dbReference>
<dbReference type="InterPro" id="IPR040450">
    <property type="entry name" value="TFIIF_beta_HTH"/>
</dbReference>
<evidence type="ECO:0000256" key="3">
    <source>
        <dbReference type="ARBA" id="ARBA00023015"/>
    </source>
</evidence>
<keyword evidence="3" id="KW-0805">Transcription regulation</keyword>
<evidence type="ECO:0000256" key="5">
    <source>
        <dbReference type="ARBA" id="ARBA00023163"/>
    </source>
</evidence>
<keyword evidence="4" id="KW-0238">DNA-binding</keyword>
<dbReference type="AlphaFoldDB" id="A0A8J9X046"/>